<dbReference type="EMBL" id="CP028475">
    <property type="protein sequence ID" value="AVW91260.1"/>
    <property type="molecule type" value="Genomic_DNA"/>
</dbReference>
<organism evidence="1 2">
    <name type="scientific">Celeribacter baekdonensis</name>
    <dbReference type="NCBI Taxonomy" id="875171"/>
    <lineage>
        <taxon>Bacteria</taxon>
        <taxon>Pseudomonadati</taxon>
        <taxon>Pseudomonadota</taxon>
        <taxon>Alphaproteobacteria</taxon>
        <taxon>Rhodobacterales</taxon>
        <taxon>Roseobacteraceae</taxon>
        <taxon>Celeribacter</taxon>
    </lineage>
</organism>
<evidence type="ECO:0008006" key="3">
    <source>
        <dbReference type="Google" id="ProtNLM"/>
    </source>
</evidence>
<sequence length="224" mass="24337">MPQNTRKIAVLTGDLVNSTGLGPAKIERAFAALEDSAATQAEWMGESLHFTRHRGDGWQVALAEPKYALRSALAFRAALRAEGEEFDSYIGIAEGEVEGEIGPDLNEETAKAFSVSGEKLEHVKSGEALADIKLSSTGIRMLYDRATPQDALAIALDGYASEWTQVQAATIQEILSPDYDLNFSKTAIKLGKSRQTVTKTIRASQYVRISLALASMETWIDNNA</sequence>
<dbReference type="Proteomes" id="UP000241447">
    <property type="component" value="Chromosome"/>
</dbReference>
<accession>A0A2R4M231</accession>
<evidence type="ECO:0000313" key="2">
    <source>
        <dbReference type="Proteomes" id="UP000241447"/>
    </source>
</evidence>
<dbReference type="KEGG" id="cbak:DA792_09365"/>
<reference evidence="1 2" key="1">
    <citation type="submission" date="2018-03" db="EMBL/GenBank/DDBJ databases">
        <title>The Complete Genome of Celeribacter baekdonensis strain LH4, a Thiosulfate-Oxidizing Alphaproteobacterium Isolated from Gulf of Mexico Continental Slope Sediments.</title>
        <authorList>
            <person name="Flood B.E."/>
            <person name="Bailey J.V."/>
            <person name="Leprich D."/>
        </authorList>
    </citation>
    <scope>NUCLEOTIDE SEQUENCE [LARGE SCALE GENOMIC DNA]</scope>
    <source>
        <strain evidence="1 2">LH4</strain>
    </source>
</reference>
<dbReference type="OrthoDB" id="7210707at2"/>
<protein>
    <recommendedName>
        <fullName evidence="3">SatD family (SatD)</fullName>
    </recommendedName>
</protein>
<gene>
    <name evidence="1" type="ORF">DA792_09365</name>
</gene>
<dbReference type="AlphaFoldDB" id="A0A2R4M231"/>
<dbReference type="RefSeq" id="WP_107719706.1">
    <property type="nucleotide sequence ID" value="NZ_CP028475.1"/>
</dbReference>
<proteinExistence type="predicted"/>
<evidence type="ECO:0000313" key="1">
    <source>
        <dbReference type="EMBL" id="AVW91260.1"/>
    </source>
</evidence>
<name>A0A2R4M231_9RHOB</name>